<accession>A0A086IZC0</accession>
<sequence>MEVLTRKNNLLRINSTTGKVSVVRNNITMYKKTDEYTVLATPNYLEVLSGKKLYLSLFRKVNNVHILPNPGAQTKNSVRIYLIGDRYIEYLEDTQIQSEVETSRNINDTCIYNNIIIALQNSKITLYSKYLKKLDEIKVSMKYCEKISIIEHNGKGLVGVLSSTERRVLLIYGKEVAKDISVSKQAKNIKIVTWKDKPMCLISEGNAVRVVSAFDEEDRIVETEHISNITQIEYKDNTVYTISSEGIVCSFSMDETLATAIYVDAEGLESIGV</sequence>
<protein>
    <submittedName>
        <fullName evidence="1">Uncharacterized protein</fullName>
    </submittedName>
</protein>
<comment type="caution">
    <text evidence="1">The sequence shown here is derived from an EMBL/GenBank/DDBJ whole genome shotgun (WGS) entry which is preliminary data.</text>
</comment>
<dbReference type="RefSeq" id="XP_052903793.1">
    <property type="nucleotide sequence ID" value="XM_053049622.1"/>
</dbReference>
<evidence type="ECO:0000313" key="1">
    <source>
        <dbReference type="EMBL" id="KFG25238.1"/>
    </source>
</evidence>
<proteinExistence type="predicted"/>
<gene>
    <name evidence="1" type="ORF">NESG_02008</name>
</gene>
<dbReference type="Proteomes" id="UP000054524">
    <property type="component" value="Unassembled WGS sequence"/>
</dbReference>
<name>A0A086IZC0_NEMA1</name>
<dbReference type="AlphaFoldDB" id="A0A086IZC0"/>
<organism evidence="1 2">
    <name type="scientific">Nematocida ausubeli (strain ATCC PRA-371 / ERTm2)</name>
    <name type="common">Nematode killer fungus</name>
    <dbReference type="NCBI Taxonomy" id="1913371"/>
    <lineage>
        <taxon>Eukaryota</taxon>
        <taxon>Fungi</taxon>
        <taxon>Fungi incertae sedis</taxon>
        <taxon>Microsporidia</taxon>
        <taxon>Nematocida</taxon>
    </lineage>
</organism>
<evidence type="ECO:0000313" key="2">
    <source>
        <dbReference type="Proteomes" id="UP000054524"/>
    </source>
</evidence>
<keyword evidence="2" id="KW-1185">Reference proteome</keyword>
<dbReference type="EMBL" id="AKIJ01000005">
    <property type="protein sequence ID" value="KFG25238.1"/>
    <property type="molecule type" value="Genomic_DNA"/>
</dbReference>
<dbReference type="HOGENOM" id="CLU_1019734_0_0_1"/>
<reference evidence="1 2" key="1">
    <citation type="journal article" date="2014" name="Genome Announc.">
        <title>Genome Sequence of the Microsporidian Species Nematocida sp1 Strain ERTm6 (ATCC PRA-372).</title>
        <authorList>
            <person name="Bakowski M.A."/>
            <person name="Priest M."/>
            <person name="Young S."/>
            <person name="Cuomo C.A."/>
            <person name="Troemel E.R."/>
        </authorList>
    </citation>
    <scope>NUCLEOTIDE SEQUENCE [LARGE SCALE GENOMIC DNA]</scope>
    <source>
        <strain evidence="1 2">ERTm6</strain>
    </source>
</reference>
<dbReference type="GeneID" id="77676981"/>